<sequence length="99" mass="11316">MRVVVRWCQFRRAVARAVSVLRQPAGRVDARAVASRDPGRGPHRAQPQVGHLARRVRLRARRRWALTGTPVHNKDLDLFALLKYLRCTPFDDLAVSTDH</sequence>
<name>A0ACC0JL31_CHOFU</name>
<evidence type="ECO:0000313" key="2">
    <source>
        <dbReference type="Proteomes" id="UP001064048"/>
    </source>
</evidence>
<dbReference type="EMBL" id="CM046111">
    <property type="protein sequence ID" value="KAI8424784.1"/>
    <property type="molecule type" value="Genomic_DNA"/>
</dbReference>
<organism evidence="1 2">
    <name type="scientific">Choristoneura fumiferana</name>
    <name type="common">Spruce budworm moth</name>
    <name type="synonym">Archips fumiferana</name>
    <dbReference type="NCBI Taxonomy" id="7141"/>
    <lineage>
        <taxon>Eukaryota</taxon>
        <taxon>Metazoa</taxon>
        <taxon>Ecdysozoa</taxon>
        <taxon>Arthropoda</taxon>
        <taxon>Hexapoda</taxon>
        <taxon>Insecta</taxon>
        <taxon>Pterygota</taxon>
        <taxon>Neoptera</taxon>
        <taxon>Endopterygota</taxon>
        <taxon>Lepidoptera</taxon>
        <taxon>Glossata</taxon>
        <taxon>Ditrysia</taxon>
        <taxon>Tortricoidea</taxon>
        <taxon>Tortricidae</taxon>
        <taxon>Tortricinae</taxon>
        <taxon>Choristoneura</taxon>
    </lineage>
</organism>
<comment type="caution">
    <text evidence="1">The sequence shown here is derived from an EMBL/GenBank/DDBJ whole genome shotgun (WGS) entry which is preliminary data.</text>
</comment>
<keyword evidence="2" id="KW-1185">Reference proteome</keyword>
<evidence type="ECO:0000313" key="1">
    <source>
        <dbReference type="EMBL" id="KAI8424784.1"/>
    </source>
</evidence>
<reference evidence="1 2" key="1">
    <citation type="journal article" date="2022" name="Genome Biol. Evol.">
        <title>The Spruce Budworm Genome: Reconstructing the Evolutionary History of Antifreeze Proteins.</title>
        <authorList>
            <person name="Beliveau C."/>
            <person name="Gagne P."/>
            <person name="Picq S."/>
            <person name="Vernygora O."/>
            <person name="Keeling C.I."/>
            <person name="Pinkney K."/>
            <person name="Doucet D."/>
            <person name="Wen F."/>
            <person name="Johnston J.S."/>
            <person name="Maaroufi H."/>
            <person name="Boyle B."/>
            <person name="Laroche J."/>
            <person name="Dewar K."/>
            <person name="Juretic N."/>
            <person name="Blackburn G."/>
            <person name="Nisole A."/>
            <person name="Brunet B."/>
            <person name="Brandao M."/>
            <person name="Lumley L."/>
            <person name="Duan J."/>
            <person name="Quan G."/>
            <person name="Lucarotti C.J."/>
            <person name="Roe A.D."/>
            <person name="Sperling F.A.H."/>
            <person name="Levesque R.C."/>
            <person name="Cusson M."/>
        </authorList>
    </citation>
    <scope>NUCLEOTIDE SEQUENCE [LARGE SCALE GENOMIC DNA]</scope>
    <source>
        <strain evidence="1">Glfc:IPQL:Cfum</strain>
    </source>
</reference>
<gene>
    <name evidence="1" type="ORF">MSG28_006720</name>
</gene>
<accession>A0ACC0JL31</accession>
<proteinExistence type="predicted"/>
<dbReference type="Proteomes" id="UP001064048">
    <property type="component" value="Chromosome 11"/>
</dbReference>
<protein>
    <submittedName>
        <fullName evidence="1">Uncharacterized protein</fullName>
    </submittedName>
</protein>